<evidence type="ECO:0000256" key="6">
    <source>
        <dbReference type="SAM" id="MobiDB-lite"/>
    </source>
</evidence>
<dbReference type="SMART" id="SM00338">
    <property type="entry name" value="BRLZ"/>
    <property type="match status" value="1"/>
</dbReference>
<keyword evidence="5" id="KW-0175">Coiled coil</keyword>
<dbReference type="GeneID" id="5547253"/>
<evidence type="ECO:0000259" key="7">
    <source>
        <dbReference type="PROSITE" id="PS00036"/>
    </source>
</evidence>
<dbReference type="CDD" id="cd14688">
    <property type="entry name" value="bZIP_YAP"/>
    <property type="match status" value="1"/>
</dbReference>
<dbReference type="InterPro" id="IPR046347">
    <property type="entry name" value="bZIP_sf"/>
</dbReference>
<feature type="compositionally biased region" description="Acidic residues" evidence="6">
    <location>
        <begin position="15"/>
        <end position="24"/>
    </location>
</feature>
<dbReference type="PROSITE" id="PS00036">
    <property type="entry name" value="BZIP_BASIC"/>
    <property type="match status" value="1"/>
</dbReference>
<proteinExistence type="predicted"/>
<evidence type="ECO:0000256" key="5">
    <source>
        <dbReference type="SAM" id="Coils"/>
    </source>
</evidence>
<evidence type="ECO:0000256" key="3">
    <source>
        <dbReference type="ARBA" id="ARBA00023163"/>
    </source>
</evidence>
<accession>A7TFX2</accession>
<evidence type="ECO:0000313" key="8">
    <source>
        <dbReference type="EMBL" id="EDO18930.1"/>
    </source>
</evidence>
<dbReference type="GO" id="GO:0001228">
    <property type="term" value="F:DNA-binding transcription activator activity, RNA polymerase II-specific"/>
    <property type="evidence" value="ECO:0007669"/>
    <property type="project" value="TreeGrafter"/>
</dbReference>
<evidence type="ECO:0000256" key="1">
    <source>
        <dbReference type="ARBA" id="ARBA00004123"/>
    </source>
</evidence>
<feature type="compositionally biased region" description="Low complexity" evidence="6">
    <location>
        <begin position="32"/>
        <end position="42"/>
    </location>
</feature>
<feature type="coiled-coil region" evidence="5">
    <location>
        <begin position="111"/>
        <end position="138"/>
    </location>
</feature>
<feature type="region of interest" description="Disordered" evidence="6">
    <location>
        <begin position="1"/>
        <end position="71"/>
    </location>
</feature>
<feature type="compositionally biased region" description="Polar residues" evidence="6">
    <location>
        <begin position="336"/>
        <end position="385"/>
    </location>
</feature>
<comment type="subcellular location">
    <subcellularLocation>
        <location evidence="1">Nucleus</location>
    </subcellularLocation>
</comment>
<dbReference type="Proteomes" id="UP000000267">
    <property type="component" value="Unassembled WGS sequence"/>
</dbReference>
<gene>
    <name evidence="8" type="ORF">Kpol_1023p105</name>
</gene>
<sequence>MSEFSLLPKSTSPIDIDDDDDDDANTNTRMANSTSKNKSSSSINRPWTFPPRLKPGRKAKNPDVNDFTPTDVDMKERKRVQNREAQRAYRERQSKRIFELETNVNFLYDTLNEWKDKFDSLNENFELVKKENNSLKEQLRSAGVEPITSPTEIKYKDPLLNVIIDHFKPLEPVKLNRKLSTKNTPMSIGGSIDDGEEENIDKENINKETETETDTNEEKCVFSDVKNFQCVCKSLKVPTGIKNEQTHSNYEDKNTRSNVLTPEDNHNNGIDFNEIEITSGRSCCKAKKRKAKLENDTLKSPNTQLSVAPGGEGNSCCKKRKTEPKSDELNVASKIMTPSDTNSTVTSSTEYPSPLTNSAHTTPMSLPSISNIQLSGESSLKSTGNVLRDLDRHALN</sequence>
<dbReference type="STRING" id="436907.A7TFX2"/>
<keyword evidence="3" id="KW-0804">Transcription</keyword>
<dbReference type="InterPro" id="IPR050936">
    <property type="entry name" value="AP-1-like"/>
</dbReference>
<evidence type="ECO:0000256" key="2">
    <source>
        <dbReference type="ARBA" id="ARBA00023015"/>
    </source>
</evidence>
<dbReference type="PANTHER" id="PTHR40621">
    <property type="entry name" value="TRANSCRIPTION FACTOR KAPC-RELATED"/>
    <property type="match status" value="1"/>
</dbReference>
<dbReference type="OrthoDB" id="2285533at2759"/>
<evidence type="ECO:0000256" key="4">
    <source>
        <dbReference type="ARBA" id="ARBA00023242"/>
    </source>
</evidence>
<dbReference type="KEGG" id="vpo:Kpol_1023p105"/>
<dbReference type="SUPFAM" id="SSF57959">
    <property type="entry name" value="Leucine zipper domain"/>
    <property type="match status" value="1"/>
</dbReference>
<dbReference type="OMA" id="NTRMANS"/>
<dbReference type="AlphaFoldDB" id="A7TFX2"/>
<organism evidence="9">
    <name type="scientific">Vanderwaltozyma polyspora (strain ATCC 22028 / DSM 70294 / BCRC 21397 / CBS 2163 / NBRC 10782 / NRRL Y-8283 / UCD 57-17)</name>
    <name type="common">Kluyveromyces polysporus</name>
    <dbReference type="NCBI Taxonomy" id="436907"/>
    <lineage>
        <taxon>Eukaryota</taxon>
        <taxon>Fungi</taxon>
        <taxon>Dikarya</taxon>
        <taxon>Ascomycota</taxon>
        <taxon>Saccharomycotina</taxon>
        <taxon>Saccharomycetes</taxon>
        <taxon>Saccharomycetales</taxon>
        <taxon>Saccharomycetaceae</taxon>
        <taxon>Vanderwaltozyma</taxon>
    </lineage>
</organism>
<dbReference type="eggNOG" id="ENOG502QUE5">
    <property type="taxonomic scope" value="Eukaryota"/>
</dbReference>
<dbReference type="EMBL" id="DS480384">
    <property type="protein sequence ID" value="EDO18930.1"/>
    <property type="molecule type" value="Genomic_DNA"/>
</dbReference>
<dbReference type="GO" id="GO:0090575">
    <property type="term" value="C:RNA polymerase II transcription regulator complex"/>
    <property type="evidence" value="ECO:0007669"/>
    <property type="project" value="TreeGrafter"/>
</dbReference>
<dbReference type="Gene3D" id="1.20.5.170">
    <property type="match status" value="1"/>
</dbReference>
<dbReference type="RefSeq" id="XP_001646788.1">
    <property type="nucleotide sequence ID" value="XM_001646738.1"/>
</dbReference>
<keyword evidence="4" id="KW-0539">Nucleus</keyword>
<feature type="region of interest" description="Disordered" evidence="6">
    <location>
        <begin position="245"/>
        <end position="265"/>
    </location>
</feature>
<dbReference type="InterPro" id="IPR004827">
    <property type="entry name" value="bZIP"/>
</dbReference>
<protein>
    <recommendedName>
        <fullName evidence="7">BZIP domain-containing protein</fullName>
    </recommendedName>
</protein>
<dbReference type="InParanoid" id="A7TFX2"/>
<evidence type="ECO:0000313" key="9">
    <source>
        <dbReference type="Proteomes" id="UP000000267"/>
    </source>
</evidence>
<feature type="region of interest" description="Disordered" evidence="6">
    <location>
        <begin position="295"/>
        <end position="396"/>
    </location>
</feature>
<dbReference type="HOGENOM" id="CLU_696761_0_0_1"/>
<keyword evidence="2" id="KW-0805">Transcription regulation</keyword>
<keyword evidence="9" id="KW-1185">Reference proteome</keyword>
<dbReference type="GO" id="GO:0000976">
    <property type="term" value="F:transcription cis-regulatory region binding"/>
    <property type="evidence" value="ECO:0007669"/>
    <property type="project" value="InterPro"/>
</dbReference>
<name>A7TFX2_VANPO</name>
<reference evidence="8 9" key="1">
    <citation type="journal article" date="2007" name="Proc. Natl. Acad. Sci. U.S.A.">
        <title>Independent sorting-out of thousands of duplicated gene pairs in two yeast species descended from a whole-genome duplication.</title>
        <authorList>
            <person name="Scannell D.R."/>
            <person name="Frank A.C."/>
            <person name="Conant G.C."/>
            <person name="Byrne K.P."/>
            <person name="Woolfit M."/>
            <person name="Wolfe K.H."/>
        </authorList>
    </citation>
    <scope>NUCLEOTIDE SEQUENCE [LARGE SCALE GENOMIC DNA]</scope>
    <source>
        <strain evidence="9">ATCC 22028 / DSM 70294 / BCRC 21397 / CBS 2163 / NBRC 10782 / NRRL Y-8283 / UCD 57-17</strain>
    </source>
</reference>
<feature type="domain" description="BZIP" evidence="7">
    <location>
        <begin position="77"/>
        <end position="92"/>
    </location>
</feature>
<dbReference type="PANTHER" id="PTHR40621:SF6">
    <property type="entry name" value="AP-1-LIKE TRANSCRIPTION FACTOR YAP1-RELATED"/>
    <property type="match status" value="1"/>
</dbReference>